<dbReference type="AlphaFoldDB" id="A0A3S2URB1"/>
<dbReference type="PANTHER" id="PTHR48079">
    <property type="entry name" value="PROTEIN YEEZ"/>
    <property type="match status" value="1"/>
</dbReference>
<sequence>MKILITGATGQIGHKLALTLAERNNEIHILVRNPNSFNIPKHKNIKVFQGDITDVPSISAAIKGCKQVYHAAAMVKIFNSDATQFYKVNVEGTQNLLQKSLETGVEKFLFTSSCSVIGPSDGKTLTENDSRTTPFSCDYDTTKSQAEKLVKEYASKGLYTIIASPSKIYGHSCRETKDISINKVIENFINGKLTFIPKPSHLISNYCFIDDVVEGHILALNKGKPGENYILGGENISYKDFFNTVKNIADTKVKLIEIPEIFAKILSVFQWIQFYTIGKEPFITNKSIKQIFCNKIFSSDKAITHLGYKITPITEGLQYTIHSLKNQNHEN</sequence>
<dbReference type="GO" id="GO:0005737">
    <property type="term" value="C:cytoplasm"/>
    <property type="evidence" value="ECO:0007669"/>
    <property type="project" value="TreeGrafter"/>
</dbReference>
<dbReference type="InterPro" id="IPR051783">
    <property type="entry name" value="NAD(P)-dependent_oxidoreduct"/>
</dbReference>
<dbReference type="GO" id="GO:0004029">
    <property type="term" value="F:aldehyde dehydrogenase (NAD+) activity"/>
    <property type="evidence" value="ECO:0007669"/>
    <property type="project" value="TreeGrafter"/>
</dbReference>
<dbReference type="PANTHER" id="PTHR48079:SF6">
    <property type="entry name" value="NAD(P)-BINDING DOMAIN-CONTAINING PROTEIN-RELATED"/>
    <property type="match status" value="1"/>
</dbReference>
<evidence type="ECO:0000313" key="2">
    <source>
        <dbReference type="EMBL" id="RVT78250.1"/>
    </source>
</evidence>
<proteinExistence type="predicted"/>
<evidence type="ECO:0000313" key="3">
    <source>
        <dbReference type="Proteomes" id="UP000285211"/>
    </source>
</evidence>
<dbReference type="Pfam" id="PF01370">
    <property type="entry name" value="Epimerase"/>
    <property type="match status" value="1"/>
</dbReference>
<dbReference type="InterPro" id="IPR001509">
    <property type="entry name" value="Epimerase_deHydtase"/>
</dbReference>
<gene>
    <name evidence="2" type="ORF">EOD40_03150</name>
</gene>
<protein>
    <submittedName>
        <fullName evidence="2">NAD-dependent epimerase/dehydratase family protein</fullName>
    </submittedName>
</protein>
<dbReference type="Proteomes" id="UP000285211">
    <property type="component" value="Unassembled WGS sequence"/>
</dbReference>
<dbReference type="SUPFAM" id="SSF51735">
    <property type="entry name" value="NAD(P)-binding Rossmann-fold domains"/>
    <property type="match status" value="1"/>
</dbReference>
<name>A0A3S2URB1_9FLAO</name>
<accession>A0A3S2URB1</accession>
<organism evidence="2 3">
    <name type="scientific">Flavobacterium sufflavum</name>
    <dbReference type="NCBI Taxonomy" id="1921138"/>
    <lineage>
        <taxon>Bacteria</taxon>
        <taxon>Pseudomonadati</taxon>
        <taxon>Bacteroidota</taxon>
        <taxon>Flavobacteriia</taxon>
        <taxon>Flavobacteriales</taxon>
        <taxon>Flavobacteriaceae</taxon>
        <taxon>Flavobacterium</taxon>
    </lineage>
</organism>
<comment type="caution">
    <text evidence="2">The sequence shown here is derived from an EMBL/GenBank/DDBJ whole genome shotgun (WGS) entry which is preliminary data.</text>
</comment>
<feature type="domain" description="NAD-dependent epimerase/dehydratase" evidence="1">
    <location>
        <begin position="3"/>
        <end position="232"/>
    </location>
</feature>
<dbReference type="OrthoDB" id="9803111at2"/>
<dbReference type="Gene3D" id="3.40.50.720">
    <property type="entry name" value="NAD(P)-binding Rossmann-like Domain"/>
    <property type="match status" value="1"/>
</dbReference>
<dbReference type="EMBL" id="SACJ01000002">
    <property type="protein sequence ID" value="RVT78250.1"/>
    <property type="molecule type" value="Genomic_DNA"/>
</dbReference>
<evidence type="ECO:0000259" key="1">
    <source>
        <dbReference type="Pfam" id="PF01370"/>
    </source>
</evidence>
<reference evidence="2 3" key="1">
    <citation type="submission" date="2019-01" db="EMBL/GenBank/DDBJ databases">
        <authorList>
            <person name="Chen W.-M."/>
        </authorList>
    </citation>
    <scope>NUCLEOTIDE SEQUENCE [LARGE SCALE GENOMIC DNA]</scope>
    <source>
        <strain evidence="2 3">BBQ-12</strain>
    </source>
</reference>
<dbReference type="RefSeq" id="WP_128193461.1">
    <property type="nucleotide sequence ID" value="NZ_SACJ01000002.1"/>
</dbReference>
<keyword evidence="3" id="KW-1185">Reference proteome</keyword>
<dbReference type="InterPro" id="IPR036291">
    <property type="entry name" value="NAD(P)-bd_dom_sf"/>
</dbReference>